<feature type="transmembrane region" description="Helical" evidence="1">
    <location>
        <begin position="119"/>
        <end position="145"/>
    </location>
</feature>
<dbReference type="RefSeq" id="XP_046066191.1">
    <property type="nucleotide sequence ID" value="XM_046212190.1"/>
</dbReference>
<name>A0AAD4PV13_9EURO</name>
<dbReference type="GeneID" id="70242477"/>
<protein>
    <submittedName>
        <fullName evidence="2">Uncharacterized protein</fullName>
    </submittedName>
</protein>
<reference evidence="2" key="1">
    <citation type="submission" date="2021-12" db="EMBL/GenBank/DDBJ databases">
        <title>Convergent genome expansion in fungi linked to evolution of root-endophyte symbiosis.</title>
        <authorList>
            <consortium name="DOE Joint Genome Institute"/>
            <person name="Ke Y.-H."/>
            <person name="Bonito G."/>
            <person name="Liao H.-L."/>
            <person name="Looney B."/>
            <person name="Rojas-Flechas A."/>
            <person name="Nash J."/>
            <person name="Hameed K."/>
            <person name="Schadt C."/>
            <person name="Martin F."/>
            <person name="Crous P.W."/>
            <person name="Miettinen O."/>
            <person name="Magnuson J.K."/>
            <person name="Labbe J."/>
            <person name="Jacobson D."/>
            <person name="Doktycz M.J."/>
            <person name="Veneault-Fourrey C."/>
            <person name="Kuo A."/>
            <person name="Mondo S."/>
            <person name="Calhoun S."/>
            <person name="Riley R."/>
            <person name="Ohm R."/>
            <person name="LaButti K."/>
            <person name="Andreopoulos B."/>
            <person name="Pangilinan J."/>
            <person name="Nolan M."/>
            <person name="Tritt A."/>
            <person name="Clum A."/>
            <person name="Lipzen A."/>
            <person name="Daum C."/>
            <person name="Barry K."/>
            <person name="Grigoriev I.V."/>
            <person name="Vilgalys R."/>
        </authorList>
    </citation>
    <scope>NUCLEOTIDE SEQUENCE</scope>
    <source>
        <strain evidence="2">PMI_201</strain>
    </source>
</reference>
<accession>A0AAD4PV13</accession>
<keyword evidence="1" id="KW-0812">Transmembrane</keyword>
<organism evidence="2 3">
    <name type="scientific">Talaromyces proteolyticus</name>
    <dbReference type="NCBI Taxonomy" id="1131652"/>
    <lineage>
        <taxon>Eukaryota</taxon>
        <taxon>Fungi</taxon>
        <taxon>Dikarya</taxon>
        <taxon>Ascomycota</taxon>
        <taxon>Pezizomycotina</taxon>
        <taxon>Eurotiomycetes</taxon>
        <taxon>Eurotiomycetidae</taxon>
        <taxon>Eurotiales</taxon>
        <taxon>Trichocomaceae</taxon>
        <taxon>Talaromyces</taxon>
        <taxon>Talaromyces sect. Bacilispori</taxon>
    </lineage>
</organism>
<dbReference type="EMBL" id="JAJTJA010000014">
    <property type="protein sequence ID" value="KAH8689908.1"/>
    <property type="molecule type" value="Genomic_DNA"/>
</dbReference>
<feature type="non-terminal residue" evidence="2">
    <location>
        <position position="1"/>
    </location>
</feature>
<feature type="transmembrane region" description="Helical" evidence="1">
    <location>
        <begin position="151"/>
        <end position="172"/>
    </location>
</feature>
<evidence type="ECO:0000313" key="2">
    <source>
        <dbReference type="EMBL" id="KAH8689908.1"/>
    </source>
</evidence>
<sequence length="198" mass="21818">YSLDATQWSLLIALSIAIAEVIVATALTNPSIQVHSIVNQSTFLTLSLNILALDVGSWLSMRAHFRVSSVVKGEVLRPGLYTMAEDVIAVDACCGTQFRGRLNERRKASPCFRSLFQKLSFLWTLSGAVVNGACLVISIVAIAIMDGRGDVGFVIGFTIPYIWILVLIPVSVPMTRRNLRKEKVQLSVGFTTRQEEWC</sequence>
<feature type="transmembrane region" description="Helical" evidence="1">
    <location>
        <begin position="6"/>
        <end position="29"/>
    </location>
</feature>
<evidence type="ECO:0000256" key="1">
    <source>
        <dbReference type="SAM" id="Phobius"/>
    </source>
</evidence>
<keyword evidence="3" id="KW-1185">Reference proteome</keyword>
<dbReference type="PANTHER" id="PTHR42024">
    <property type="entry name" value="AMINO ACID PERMEASE_ SLC12A DOMAIN-CONTAINING PROTEIN"/>
    <property type="match status" value="1"/>
</dbReference>
<dbReference type="PANTHER" id="PTHR42024:SF1">
    <property type="entry name" value="AMINO ACID PERMEASE_ SLC12A DOMAIN-CONTAINING PROTEIN"/>
    <property type="match status" value="1"/>
</dbReference>
<keyword evidence="1" id="KW-0472">Membrane</keyword>
<dbReference type="Proteomes" id="UP001201262">
    <property type="component" value="Unassembled WGS sequence"/>
</dbReference>
<gene>
    <name evidence="2" type="ORF">BGW36DRAFT_306898</name>
</gene>
<evidence type="ECO:0000313" key="3">
    <source>
        <dbReference type="Proteomes" id="UP001201262"/>
    </source>
</evidence>
<proteinExistence type="predicted"/>
<comment type="caution">
    <text evidence="2">The sequence shown here is derived from an EMBL/GenBank/DDBJ whole genome shotgun (WGS) entry which is preliminary data.</text>
</comment>
<keyword evidence="1" id="KW-1133">Transmembrane helix</keyword>
<dbReference type="AlphaFoldDB" id="A0AAD4PV13"/>